<reference evidence="2" key="1">
    <citation type="submission" date="2022-11" db="UniProtKB">
        <authorList>
            <consortium name="WormBaseParasite"/>
        </authorList>
    </citation>
    <scope>IDENTIFICATION</scope>
</reference>
<evidence type="ECO:0000313" key="1">
    <source>
        <dbReference type="Proteomes" id="UP000887579"/>
    </source>
</evidence>
<evidence type="ECO:0000313" key="2">
    <source>
        <dbReference type="WBParaSite" id="ES5_v2.g11920.t1"/>
    </source>
</evidence>
<dbReference type="Proteomes" id="UP000887579">
    <property type="component" value="Unplaced"/>
</dbReference>
<protein>
    <submittedName>
        <fullName evidence="2">Uncharacterized protein</fullName>
    </submittedName>
</protein>
<accession>A0AC34F4C1</accession>
<sequence>MTTEDHCLAHKLDIHFDGTLNDQHKSDAQYEFKKLKSTNKSTLSLHIAAYENSVESDTSDLNSGKTEGLKSENKKLALNKKSKTLKQYDSSLFIENPFEFPRQQEDQSKPPEIMHFKASQRLRNPNEENLNINEKNNTVISSFVQINQARTVEILQPQQSDPHETPTVVPLSGVQTNRHQTIVAQDIKQQQSGHREIGVEEPQHESCNDSSIPSPPMQFCPMFFSTPKRKYPEEPLPEQSNDPNQSFYSCLSIPSMLSHPIQRGGSFFVQEGAVLTSENSITYSSILDDSIMMEMALETRRTAAREFTNVLRQDNDYMEKRRAADSIVGQERAIPASTNQNLIFLGSIMNDSVMLELATEIRRAAAISTSGQRRTAADSTEQNPIADISILNDSIMMELALETRRAIEIADSNIGTNANNSEYPISIPGTFIIADPILYSLAKETLRSVAIAYTKILRRKNDNIRKKIRFNTV</sequence>
<dbReference type="WBParaSite" id="ES5_v2.g11920.t1">
    <property type="protein sequence ID" value="ES5_v2.g11920.t1"/>
    <property type="gene ID" value="ES5_v2.g11920"/>
</dbReference>
<proteinExistence type="predicted"/>
<organism evidence="1 2">
    <name type="scientific">Panagrolaimus sp. ES5</name>
    <dbReference type="NCBI Taxonomy" id="591445"/>
    <lineage>
        <taxon>Eukaryota</taxon>
        <taxon>Metazoa</taxon>
        <taxon>Ecdysozoa</taxon>
        <taxon>Nematoda</taxon>
        <taxon>Chromadorea</taxon>
        <taxon>Rhabditida</taxon>
        <taxon>Tylenchina</taxon>
        <taxon>Panagrolaimomorpha</taxon>
        <taxon>Panagrolaimoidea</taxon>
        <taxon>Panagrolaimidae</taxon>
        <taxon>Panagrolaimus</taxon>
    </lineage>
</organism>
<name>A0AC34F4C1_9BILA</name>